<comment type="caution">
    <text evidence="3">The sequence shown here is derived from an EMBL/GenBank/DDBJ whole genome shotgun (WGS) entry which is preliminary data.</text>
</comment>
<name>A0A5A7Q9R4_STRAF</name>
<protein>
    <recommendedName>
        <fullName evidence="2">FAF domain-containing protein</fullName>
    </recommendedName>
</protein>
<dbReference type="Pfam" id="PF11250">
    <property type="entry name" value="FAF"/>
    <property type="match status" value="1"/>
</dbReference>
<dbReference type="PANTHER" id="PTHR33155:SF17">
    <property type="entry name" value="F2E2.18-RELATED"/>
    <property type="match status" value="1"/>
</dbReference>
<evidence type="ECO:0000256" key="1">
    <source>
        <dbReference type="ARBA" id="ARBA00008690"/>
    </source>
</evidence>
<dbReference type="EMBL" id="BKCP01006239">
    <property type="protein sequence ID" value="GER41999.1"/>
    <property type="molecule type" value="Genomic_DNA"/>
</dbReference>
<dbReference type="OrthoDB" id="1928183at2759"/>
<evidence type="ECO:0000259" key="2">
    <source>
        <dbReference type="Pfam" id="PF11250"/>
    </source>
</evidence>
<comment type="similarity">
    <text evidence="1">Belongs to the fantastic four family.</text>
</comment>
<dbReference type="InterPro" id="IPR021410">
    <property type="entry name" value="FAF"/>
</dbReference>
<feature type="domain" description="FAF" evidence="2">
    <location>
        <begin position="47"/>
        <end position="98"/>
    </location>
</feature>
<accession>A0A5A7Q9R4</accession>
<proteinExistence type="inferred from homology"/>
<gene>
    <name evidence="3" type="ORF">STAS_18752</name>
</gene>
<keyword evidence="4" id="KW-1185">Reference proteome</keyword>
<evidence type="ECO:0000313" key="4">
    <source>
        <dbReference type="Proteomes" id="UP000325081"/>
    </source>
</evidence>
<dbReference type="InterPro" id="IPR046431">
    <property type="entry name" value="FAF_dom"/>
</dbReference>
<organism evidence="3 4">
    <name type="scientific">Striga asiatica</name>
    <name type="common">Asiatic witchweed</name>
    <name type="synonym">Buchnera asiatica</name>
    <dbReference type="NCBI Taxonomy" id="4170"/>
    <lineage>
        <taxon>Eukaryota</taxon>
        <taxon>Viridiplantae</taxon>
        <taxon>Streptophyta</taxon>
        <taxon>Embryophyta</taxon>
        <taxon>Tracheophyta</taxon>
        <taxon>Spermatophyta</taxon>
        <taxon>Magnoliopsida</taxon>
        <taxon>eudicotyledons</taxon>
        <taxon>Gunneridae</taxon>
        <taxon>Pentapetalae</taxon>
        <taxon>asterids</taxon>
        <taxon>lamiids</taxon>
        <taxon>Lamiales</taxon>
        <taxon>Orobanchaceae</taxon>
        <taxon>Buchnereae</taxon>
        <taxon>Striga</taxon>
    </lineage>
</organism>
<sequence>MHNPLIGDCIGLESCGDTAPDFDPLPPPRSRASRRTKAAAAAAAMEHPPPIPFLAPQMPCVMTRHYTGDGRLIIKEEIKRNHKYFEVCRSNGRLVLNLVPIDYVIDEDTMADDRVIAHRCYAYNGGVAANTCGGYAPATAVAFRPPVQT</sequence>
<dbReference type="AlphaFoldDB" id="A0A5A7Q9R4"/>
<dbReference type="PANTHER" id="PTHR33155">
    <property type="entry name" value="FANTASTIC FOUR-LIKE PROTEIN (DUF3049)"/>
    <property type="match status" value="1"/>
</dbReference>
<dbReference type="Proteomes" id="UP000325081">
    <property type="component" value="Unassembled WGS sequence"/>
</dbReference>
<reference evidence="4" key="1">
    <citation type="journal article" date="2019" name="Curr. Biol.">
        <title>Genome Sequence of Striga asiatica Provides Insight into the Evolution of Plant Parasitism.</title>
        <authorList>
            <person name="Yoshida S."/>
            <person name="Kim S."/>
            <person name="Wafula E.K."/>
            <person name="Tanskanen J."/>
            <person name="Kim Y.M."/>
            <person name="Honaas L."/>
            <person name="Yang Z."/>
            <person name="Spallek T."/>
            <person name="Conn C.E."/>
            <person name="Ichihashi Y."/>
            <person name="Cheong K."/>
            <person name="Cui S."/>
            <person name="Der J.P."/>
            <person name="Gundlach H."/>
            <person name="Jiao Y."/>
            <person name="Hori C."/>
            <person name="Ishida J.K."/>
            <person name="Kasahara H."/>
            <person name="Kiba T."/>
            <person name="Kim M.S."/>
            <person name="Koo N."/>
            <person name="Laohavisit A."/>
            <person name="Lee Y.H."/>
            <person name="Lumba S."/>
            <person name="McCourt P."/>
            <person name="Mortimer J.C."/>
            <person name="Mutuku J.M."/>
            <person name="Nomura T."/>
            <person name="Sasaki-Sekimoto Y."/>
            <person name="Seto Y."/>
            <person name="Wang Y."/>
            <person name="Wakatake T."/>
            <person name="Sakakibara H."/>
            <person name="Demura T."/>
            <person name="Yamaguchi S."/>
            <person name="Yoneyama K."/>
            <person name="Manabe R.I."/>
            <person name="Nelson D.C."/>
            <person name="Schulman A.H."/>
            <person name="Timko M.P."/>
            <person name="dePamphilis C.W."/>
            <person name="Choi D."/>
            <person name="Shirasu K."/>
        </authorList>
    </citation>
    <scope>NUCLEOTIDE SEQUENCE [LARGE SCALE GENOMIC DNA]</scope>
    <source>
        <strain evidence="4">cv. UVA1</strain>
    </source>
</reference>
<evidence type="ECO:0000313" key="3">
    <source>
        <dbReference type="EMBL" id="GER41999.1"/>
    </source>
</evidence>